<dbReference type="SUPFAM" id="SSF54593">
    <property type="entry name" value="Glyoxalase/Bleomycin resistance protein/Dihydroxybiphenyl dioxygenase"/>
    <property type="match status" value="1"/>
</dbReference>
<protein>
    <submittedName>
        <fullName evidence="2">Ring-cleaving dioxygenase</fullName>
    </submittedName>
</protein>
<dbReference type="Proteomes" id="UP000282002">
    <property type="component" value="Chromosome"/>
</dbReference>
<dbReference type="OrthoDB" id="9785698at2"/>
<dbReference type="PROSITE" id="PS51819">
    <property type="entry name" value="VOC"/>
    <property type="match status" value="2"/>
</dbReference>
<evidence type="ECO:0000313" key="3">
    <source>
        <dbReference type="Proteomes" id="UP000282002"/>
    </source>
</evidence>
<dbReference type="InterPro" id="IPR052537">
    <property type="entry name" value="Extradiol_RC_dioxygenase"/>
</dbReference>
<reference evidence="2 3" key="1">
    <citation type="submission" date="2018-12" db="EMBL/GenBank/DDBJ databases">
        <title>Complete genome sequencing of Tabrizicola sp. K13M18.</title>
        <authorList>
            <person name="Bae J.-W."/>
        </authorList>
    </citation>
    <scope>NUCLEOTIDE SEQUENCE [LARGE SCALE GENOMIC DNA]</scope>
    <source>
        <strain evidence="2 3">K13M18</strain>
    </source>
</reference>
<accession>A0A3S8U7I7</accession>
<dbReference type="CDD" id="cd08347">
    <property type="entry name" value="PcpA_C_like"/>
    <property type="match status" value="1"/>
</dbReference>
<dbReference type="PANTHER" id="PTHR36110">
    <property type="entry name" value="RING-CLEAVING DIOXYGENASE MHQE-RELATED"/>
    <property type="match status" value="1"/>
</dbReference>
<evidence type="ECO:0000259" key="1">
    <source>
        <dbReference type="PROSITE" id="PS51819"/>
    </source>
</evidence>
<keyword evidence="2" id="KW-0560">Oxidoreductase</keyword>
<name>A0A3S8U7I7_9RHOB</name>
<dbReference type="Pfam" id="PF00903">
    <property type="entry name" value="Glyoxalase"/>
    <property type="match status" value="1"/>
</dbReference>
<dbReference type="PANTHER" id="PTHR36110:SF2">
    <property type="entry name" value="RING-CLEAVING DIOXYGENASE MHQE-RELATED"/>
    <property type="match status" value="1"/>
</dbReference>
<dbReference type="InterPro" id="IPR004360">
    <property type="entry name" value="Glyas_Fos-R_dOase_dom"/>
</dbReference>
<gene>
    <name evidence="2" type="ORF">EI545_12395</name>
</gene>
<dbReference type="InterPro" id="IPR029068">
    <property type="entry name" value="Glyas_Bleomycin-R_OHBP_Dase"/>
</dbReference>
<evidence type="ECO:0000313" key="2">
    <source>
        <dbReference type="EMBL" id="AZL59564.1"/>
    </source>
</evidence>
<dbReference type="Gene3D" id="3.10.180.10">
    <property type="entry name" value="2,3-Dihydroxybiphenyl 1,2-Dioxygenase, domain 1"/>
    <property type="match status" value="2"/>
</dbReference>
<dbReference type="InterPro" id="IPR037523">
    <property type="entry name" value="VOC_core"/>
</dbReference>
<dbReference type="GO" id="GO:0051213">
    <property type="term" value="F:dioxygenase activity"/>
    <property type="evidence" value="ECO:0007669"/>
    <property type="project" value="UniProtKB-KW"/>
</dbReference>
<proteinExistence type="predicted"/>
<sequence>MTHHVHGLHHVTSIASDAQKNNDFFTHTLGLRRVKKTVNFDQPDTYHLYYGDMTGSAGTVMTYFPFRQAAPGRPGSGEVSQTVFSVAKGFLPFWKDRLAKLGVQGLVEETRFGERRLTFKAPDGDAFALVEVEEDPRQGWVGAGVQQDEAVRGFHSATLRLRDGTETGELLAFMGYEVIEAEGSLTRYRAKIGNGANFIDIDVQPGLPRASQGAGSVHHIAFSVPDRAAQLLVRKSLLDTGYQVTPVIDRDYFWAIYFRSPGGVLFEVATDEPGFDRDEPVDHLGEALKLPEQHERLRAQLETYLDPIID</sequence>
<dbReference type="KEGG" id="taw:EI545_12395"/>
<dbReference type="RefSeq" id="WP_125325759.1">
    <property type="nucleotide sequence ID" value="NZ_CP034328.1"/>
</dbReference>
<dbReference type="AlphaFoldDB" id="A0A3S8U7I7"/>
<organism evidence="2 3">
    <name type="scientific">Tabrizicola piscis</name>
    <dbReference type="NCBI Taxonomy" id="2494374"/>
    <lineage>
        <taxon>Bacteria</taxon>
        <taxon>Pseudomonadati</taxon>
        <taxon>Pseudomonadota</taxon>
        <taxon>Alphaproteobacteria</taxon>
        <taxon>Rhodobacterales</taxon>
        <taxon>Paracoccaceae</taxon>
        <taxon>Tabrizicola</taxon>
    </lineage>
</organism>
<keyword evidence="3" id="KW-1185">Reference proteome</keyword>
<feature type="domain" description="VOC" evidence="1">
    <location>
        <begin position="7"/>
        <end position="132"/>
    </location>
</feature>
<dbReference type="EMBL" id="CP034328">
    <property type="protein sequence ID" value="AZL59564.1"/>
    <property type="molecule type" value="Genomic_DNA"/>
</dbReference>
<feature type="domain" description="VOC" evidence="1">
    <location>
        <begin position="153"/>
        <end position="271"/>
    </location>
</feature>
<keyword evidence="2" id="KW-0223">Dioxygenase</keyword>